<dbReference type="GO" id="GO:0003858">
    <property type="term" value="F:3-hydroxybutyrate dehydrogenase activity"/>
    <property type="evidence" value="ECO:0007669"/>
    <property type="project" value="UniProtKB-EC"/>
</dbReference>
<dbReference type="InterPro" id="IPR020904">
    <property type="entry name" value="Sc_DH/Rdtase_CS"/>
</dbReference>
<evidence type="ECO:0000256" key="15">
    <source>
        <dbReference type="RuleBase" id="RU000363"/>
    </source>
</evidence>
<dbReference type="Pfam" id="PF00106">
    <property type="entry name" value="adh_short"/>
    <property type="match status" value="1"/>
</dbReference>
<sequence>MASPTGRLSGKRCLVTAAAQGIGRATVEAFLREGAALVVAVDINVEKLNELPSDRVVRRVLDVRDGEGIKALARDYPDIDVLFNCVGIVHQSPLLETADQEWDNSFDVNVKSMFLFCREFLPKMISLGGGSIINMASVASSLRAINCRCVYGATKAAIIGLTKGLAMEHVQDGIRCNVVCPSPIASPNNRLEHIIFMGNKRIGRLAKAEEVANLCLFLASNEEGRVLQHIREKNEKLIKLLRSAKRREVNEHFCCSCSLPGIVRNILYKYRDDELFPLLFLVHKYFPIKL</sequence>
<dbReference type="EC" id="1.1.1.104" evidence="6"/>
<evidence type="ECO:0000256" key="7">
    <source>
        <dbReference type="ARBA" id="ARBA00038959"/>
    </source>
</evidence>
<dbReference type="Proteomes" id="UP001487740">
    <property type="component" value="Unassembled WGS sequence"/>
</dbReference>
<evidence type="ECO:0000256" key="5">
    <source>
        <dbReference type="ARBA" id="ARBA00034698"/>
    </source>
</evidence>
<comment type="pathway">
    <text evidence="5">Amino-acid metabolism.</text>
</comment>
<evidence type="ECO:0000256" key="9">
    <source>
        <dbReference type="ARBA" id="ARBA00041727"/>
    </source>
</evidence>
<dbReference type="AlphaFoldDB" id="A0AAW0UIP8"/>
<evidence type="ECO:0000313" key="17">
    <source>
        <dbReference type="Proteomes" id="UP001487740"/>
    </source>
</evidence>
<dbReference type="EMBL" id="JARAKH010000012">
    <property type="protein sequence ID" value="KAK8398841.1"/>
    <property type="molecule type" value="Genomic_DNA"/>
</dbReference>
<dbReference type="InterPro" id="IPR036291">
    <property type="entry name" value="NAD(P)-bd_dom_sf"/>
</dbReference>
<dbReference type="SUPFAM" id="SSF51735">
    <property type="entry name" value="NAD(P)-binding Rossmann-fold domains"/>
    <property type="match status" value="1"/>
</dbReference>
<comment type="caution">
    <text evidence="16">The sequence shown here is derived from an EMBL/GenBank/DDBJ whole genome shotgun (WGS) entry which is preliminary data.</text>
</comment>
<comment type="similarity">
    <text evidence="2 15">Belongs to the short-chain dehydrogenases/reductases (SDR) family.</text>
</comment>
<dbReference type="Gene3D" id="3.40.50.720">
    <property type="entry name" value="NAD(P)-binding Rossmann-like Domain"/>
    <property type="match status" value="1"/>
</dbReference>
<evidence type="ECO:0000256" key="6">
    <source>
        <dbReference type="ARBA" id="ARBA00038956"/>
    </source>
</evidence>
<dbReference type="PRINTS" id="PR00080">
    <property type="entry name" value="SDRFAMILY"/>
</dbReference>
<organism evidence="16 17">
    <name type="scientific">Scylla paramamosain</name>
    <name type="common">Mud crab</name>
    <dbReference type="NCBI Taxonomy" id="85552"/>
    <lineage>
        <taxon>Eukaryota</taxon>
        <taxon>Metazoa</taxon>
        <taxon>Ecdysozoa</taxon>
        <taxon>Arthropoda</taxon>
        <taxon>Crustacea</taxon>
        <taxon>Multicrustacea</taxon>
        <taxon>Malacostraca</taxon>
        <taxon>Eumalacostraca</taxon>
        <taxon>Eucarida</taxon>
        <taxon>Decapoda</taxon>
        <taxon>Pleocyemata</taxon>
        <taxon>Brachyura</taxon>
        <taxon>Eubrachyura</taxon>
        <taxon>Portunoidea</taxon>
        <taxon>Portunidae</taxon>
        <taxon>Portuninae</taxon>
        <taxon>Scylla</taxon>
    </lineage>
</organism>
<dbReference type="InterPro" id="IPR051122">
    <property type="entry name" value="SDR_DHRS6-like"/>
</dbReference>
<evidence type="ECO:0000256" key="10">
    <source>
        <dbReference type="ARBA" id="ARBA00042309"/>
    </source>
</evidence>
<protein>
    <recommendedName>
        <fullName evidence="8">Dehydrogenase/reductase SDR family member 6</fullName>
        <ecNumber evidence="6">1.1.1.104</ecNumber>
        <ecNumber evidence="7">1.1.1.30</ecNumber>
    </recommendedName>
    <alternativeName>
        <fullName evidence="12">(R)-beta-hydroxybutyrate dehydrogenase</fullName>
    </alternativeName>
    <alternativeName>
        <fullName evidence="10">3-hydroxybutyrate dehydrogenase type 2</fullName>
    </alternativeName>
    <alternativeName>
        <fullName evidence="13">4-oxo-L-proline reductase</fullName>
    </alternativeName>
    <alternativeName>
        <fullName evidence="11">Oxidoreductase UCPA</fullName>
    </alternativeName>
    <alternativeName>
        <fullName evidence="9">Short chain dehydrogenase/reductase family 15C member 1</fullName>
    </alternativeName>
</protein>
<evidence type="ECO:0000256" key="2">
    <source>
        <dbReference type="ARBA" id="ARBA00006484"/>
    </source>
</evidence>
<evidence type="ECO:0000256" key="3">
    <source>
        <dbReference type="ARBA" id="ARBA00023002"/>
    </source>
</evidence>
<dbReference type="PRINTS" id="PR00081">
    <property type="entry name" value="GDHRDH"/>
</dbReference>
<evidence type="ECO:0000256" key="8">
    <source>
        <dbReference type="ARBA" id="ARBA00039194"/>
    </source>
</evidence>
<reference evidence="16 17" key="1">
    <citation type="submission" date="2023-03" db="EMBL/GenBank/DDBJ databases">
        <title>High-quality genome of Scylla paramamosain provides insights in environmental adaptation.</title>
        <authorList>
            <person name="Zhang L."/>
        </authorList>
    </citation>
    <scope>NUCLEOTIDE SEQUENCE [LARGE SCALE GENOMIC DNA]</scope>
    <source>
        <strain evidence="16">LZ_2023a</strain>
        <tissue evidence="16">Muscle</tissue>
    </source>
</reference>
<dbReference type="PANTHER" id="PTHR43477">
    <property type="entry name" value="DIHYDROANTICAPSIN 7-DEHYDROGENASE"/>
    <property type="match status" value="1"/>
</dbReference>
<dbReference type="FunFam" id="3.40.50.720:FF:000084">
    <property type="entry name" value="Short-chain dehydrogenase reductase"/>
    <property type="match status" value="1"/>
</dbReference>
<evidence type="ECO:0000256" key="12">
    <source>
        <dbReference type="ARBA" id="ARBA00043083"/>
    </source>
</evidence>
<dbReference type="PROSITE" id="PS00061">
    <property type="entry name" value="ADH_SHORT"/>
    <property type="match status" value="1"/>
</dbReference>
<proteinExistence type="inferred from homology"/>
<evidence type="ECO:0000313" key="16">
    <source>
        <dbReference type="EMBL" id="KAK8398841.1"/>
    </source>
</evidence>
<evidence type="ECO:0000256" key="1">
    <source>
        <dbReference type="ARBA" id="ARBA00004924"/>
    </source>
</evidence>
<name>A0AAW0UIP8_SCYPA</name>
<keyword evidence="17" id="KW-1185">Reference proteome</keyword>
<dbReference type="PANTHER" id="PTHR43477:SF4">
    <property type="entry name" value="DEHYDROGENASE_REDUCTASE SDR FAMILY MEMBER 6"/>
    <property type="match status" value="1"/>
</dbReference>
<keyword evidence="4" id="KW-0520">NAD</keyword>
<evidence type="ECO:0000256" key="4">
    <source>
        <dbReference type="ARBA" id="ARBA00023027"/>
    </source>
</evidence>
<evidence type="ECO:0000256" key="14">
    <source>
        <dbReference type="ARBA" id="ARBA00049550"/>
    </source>
</evidence>
<gene>
    <name evidence="16" type="ORF">O3P69_004142</name>
</gene>
<evidence type="ECO:0000256" key="11">
    <source>
        <dbReference type="ARBA" id="ARBA00042565"/>
    </source>
</evidence>
<comment type="catalytic activity">
    <reaction evidence="14">
        <text>(R)-3-hydroxybutanoate + NAD(+) = acetoacetate + NADH + H(+)</text>
        <dbReference type="Rhea" id="RHEA:20521"/>
        <dbReference type="ChEBI" id="CHEBI:10983"/>
        <dbReference type="ChEBI" id="CHEBI:13705"/>
        <dbReference type="ChEBI" id="CHEBI:15378"/>
        <dbReference type="ChEBI" id="CHEBI:57540"/>
        <dbReference type="ChEBI" id="CHEBI:57945"/>
        <dbReference type="EC" id="1.1.1.30"/>
    </reaction>
</comment>
<comment type="pathway">
    <text evidence="1">Siderophore biosynthesis.</text>
</comment>
<keyword evidence="3" id="KW-0560">Oxidoreductase</keyword>
<evidence type="ECO:0000256" key="13">
    <source>
        <dbReference type="ARBA" id="ARBA00043199"/>
    </source>
</evidence>
<dbReference type="InterPro" id="IPR002347">
    <property type="entry name" value="SDR_fam"/>
</dbReference>
<dbReference type="GO" id="GO:0016617">
    <property type="term" value="F:4-oxoproline reductase activity"/>
    <property type="evidence" value="ECO:0007669"/>
    <property type="project" value="UniProtKB-EC"/>
</dbReference>
<dbReference type="EC" id="1.1.1.30" evidence="7"/>
<accession>A0AAW0UIP8</accession>